<dbReference type="InterPro" id="IPR001646">
    <property type="entry name" value="5peptide_repeat"/>
</dbReference>
<dbReference type="PANTHER" id="PTHR14136:SF17">
    <property type="entry name" value="BTB_POZ DOMAIN-CONTAINING PROTEIN KCTD9"/>
    <property type="match status" value="1"/>
</dbReference>
<keyword evidence="4" id="KW-1185">Reference proteome</keyword>
<organism evidence="3 4">
    <name type="scientific">Natronoglomus mannanivorans</name>
    <dbReference type="NCBI Taxonomy" id="2979990"/>
    <lineage>
        <taxon>Archaea</taxon>
        <taxon>Methanobacteriati</taxon>
        <taxon>Methanobacteriota</taxon>
        <taxon>Stenosarchaea group</taxon>
        <taxon>Halobacteria</taxon>
        <taxon>Halobacteriales</taxon>
        <taxon>Natrialbaceae</taxon>
        <taxon>Natronoglomus</taxon>
    </lineage>
</organism>
<feature type="compositionally biased region" description="Polar residues" evidence="1">
    <location>
        <begin position="524"/>
        <end position="534"/>
    </location>
</feature>
<feature type="transmembrane region" description="Helical" evidence="2">
    <location>
        <begin position="613"/>
        <end position="631"/>
    </location>
</feature>
<evidence type="ECO:0000256" key="1">
    <source>
        <dbReference type="SAM" id="MobiDB-lite"/>
    </source>
</evidence>
<dbReference type="SUPFAM" id="SSF141571">
    <property type="entry name" value="Pentapeptide repeat-like"/>
    <property type="match status" value="1"/>
</dbReference>
<evidence type="ECO:0000256" key="2">
    <source>
        <dbReference type="SAM" id="Phobius"/>
    </source>
</evidence>
<evidence type="ECO:0000313" key="3">
    <source>
        <dbReference type="EMBL" id="MCU4975650.1"/>
    </source>
</evidence>
<keyword evidence="2" id="KW-1133">Transmembrane helix</keyword>
<comment type="caution">
    <text evidence="3">The sequence shown here is derived from an EMBL/GenBank/DDBJ whole genome shotgun (WGS) entry which is preliminary data.</text>
</comment>
<dbReference type="Proteomes" id="UP001320972">
    <property type="component" value="Unassembled WGS sequence"/>
</dbReference>
<feature type="transmembrane region" description="Helical" evidence="2">
    <location>
        <begin position="671"/>
        <end position="689"/>
    </location>
</feature>
<accession>A0ABT2QL30</accession>
<dbReference type="EMBL" id="JAOPKB010000022">
    <property type="protein sequence ID" value="MCU4975650.1"/>
    <property type="molecule type" value="Genomic_DNA"/>
</dbReference>
<feature type="region of interest" description="Disordered" evidence="1">
    <location>
        <begin position="1"/>
        <end position="21"/>
    </location>
</feature>
<dbReference type="RefSeq" id="WP_338009303.1">
    <property type="nucleotide sequence ID" value="NZ_JAOPKB010000022.1"/>
</dbReference>
<sequence length="694" mass="77506">MASRSCSFTFSPPRDTTDSDAHLSATDCNEDGVWECPHDALEGRERCLAHLEGNPDGIDETDWLLEAVGRGSDEDTQRDRRRRKQFVAGRFADLDVTSTVEVRDDEPLDLRYCEIGSFRCADVSLTDDLDFSVATVGTLTMNGTFDRLRAVDAEIDELSLEETRIRRLDCRDGELGTVSLRNGSVELADLRDGTVGELDLDEASIARGQFDRASFETLTGRHANLEIVDFDDVTVETIDFYYAEFGQADFRDVTAVDAVFKGADFDGAYFNDADIAIGNWLGTTVSNGHFSGVRFEQAAFRKATIESADFPDCHFGWVNFQQATLGDADFRGSIFEHVSFRNADFETADFGGIDCAGALNLAETTFETDLLIEPAPSFQPMDSFVDLTDSHVPTGTLRQSESGRVVYDIAGATIGKVTFEANDPDVNLVDRIHVLRTRFERFDFRDSDDIELKRSKYALHEMFDGAEEVVAGLLRYGLMLGEAREETHSELRSDGGVTGPTAESDDYRDLRARVNDRLSELEPPTSTTPNYRNPSTRDLEYTYLLAKNGANEIHDNDSSSMFFIREMQQRRTRHRELAVSTDGYRDKLHHGINWTKNSILWWSAGYGERPSRVISTSVVLIGFFSLLYYAVSPTLYENPLNYAVLSIGSFVTLIIGSVGDIPVTSINLLSQIQAFIGAFLIAMFVFTLTRSIHR</sequence>
<keyword evidence="2" id="KW-0812">Transmembrane</keyword>
<dbReference type="Gene3D" id="2.160.20.80">
    <property type="entry name" value="E3 ubiquitin-protein ligase SopA"/>
    <property type="match status" value="2"/>
</dbReference>
<feature type="compositionally biased region" description="Polar residues" evidence="1">
    <location>
        <begin position="1"/>
        <end position="10"/>
    </location>
</feature>
<feature type="region of interest" description="Disordered" evidence="1">
    <location>
        <begin position="487"/>
        <end position="509"/>
    </location>
</feature>
<protein>
    <submittedName>
        <fullName evidence="3">Pentapeptide repeat-containing protein</fullName>
    </submittedName>
</protein>
<feature type="region of interest" description="Disordered" evidence="1">
    <location>
        <begin position="516"/>
        <end position="535"/>
    </location>
</feature>
<feature type="transmembrane region" description="Helical" evidence="2">
    <location>
        <begin position="640"/>
        <end position="659"/>
    </location>
</feature>
<dbReference type="InterPro" id="IPR051082">
    <property type="entry name" value="Pentapeptide-BTB/POZ_domain"/>
</dbReference>
<keyword evidence="2" id="KW-0472">Membrane</keyword>
<reference evidence="3 4" key="1">
    <citation type="submission" date="2022-09" db="EMBL/GenBank/DDBJ databases">
        <title>Enrichment on poylsaccharides allowed isolation of novel metabolic and taxonomic groups of Haloarchaea.</title>
        <authorList>
            <person name="Sorokin D.Y."/>
            <person name="Elcheninov A.G."/>
            <person name="Khizhniak T.V."/>
            <person name="Kolganova T.V."/>
            <person name="Kublanov I.V."/>
        </authorList>
    </citation>
    <scope>NUCLEOTIDE SEQUENCE [LARGE SCALE GENOMIC DNA]</scope>
    <source>
        <strain evidence="3 4">AArc-m2/3/4</strain>
    </source>
</reference>
<evidence type="ECO:0000313" key="4">
    <source>
        <dbReference type="Proteomes" id="UP001320972"/>
    </source>
</evidence>
<dbReference type="PANTHER" id="PTHR14136">
    <property type="entry name" value="BTB_POZ DOMAIN-CONTAINING PROTEIN KCTD9"/>
    <property type="match status" value="1"/>
</dbReference>
<name>A0ABT2QL30_9EURY</name>
<gene>
    <name evidence="3" type="ORF">OB955_23470</name>
</gene>
<proteinExistence type="predicted"/>
<dbReference type="Pfam" id="PF00805">
    <property type="entry name" value="Pentapeptide"/>
    <property type="match status" value="2"/>
</dbReference>